<evidence type="ECO:0000313" key="2">
    <source>
        <dbReference type="EMBL" id="EDO59584.1"/>
    </source>
</evidence>
<protein>
    <submittedName>
        <fullName evidence="2">Transcriptional regulator, Spx/MgsR family</fullName>
    </submittedName>
</protein>
<dbReference type="PROSITE" id="PS51354">
    <property type="entry name" value="GLUTAREDOXIN_2"/>
    <property type="match status" value="1"/>
</dbReference>
<dbReference type="PANTHER" id="PTHR30041">
    <property type="entry name" value="ARSENATE REDUCTASE"/>
    <property type="match status" value="1"/>
</dbReference>
<accession>A7VYF6</accession>
<dbReference type="NCBIfam" id="TIGR01617">
    <property type="entry name" value="arsC_related"/>
    <property type="match status" value="1"/>
</dbReference>
<dbReference type="SUPFAM" id="SSF52833">
    <property type="entry name" value="Thioredoxin-like"/>
    <property type="match status" value="1"/>
</dbReference>
<name>A7VYF6_9FIRM</name>
<dbReference type="AlphaFoldDB" id="A7VYF6"/>
<dbReference type="PANTHER" id="PTHR30041:SF8">
    <property type="entry name" value="PROTEIN YFFB"/>
    <property type="match status" value="1"/>
</dbReference>
<evidence type="ECO:0000256" key="1">
    <source>
        <dbReference type="PROSITE-ProRule" id="PRU01282"/>
    </source>
</evidence>
<dbReference type="Pfam" id="PF03960">
    <property type="entry name" value="ArsC"/>
    <property type="match status" value="1"/>
</dbReference>
<gene>
    <name evidence="2" type="ORF">CLOLEP_03634</name>
</gene>
<dbReference type="HOGENOM" id="CLU_116644_2_0_9"/>
<dbReference type="eggNOG" id="COG1393">
    <property type="taxonomic scope" value="Bacteria"/>
</dbReference>
<sequence length="130" mass="14768">MKDFKGLGGRIMEALFICYPKCSTCAKARKFLQEKGIPFQERNIKEENPTQEELAQWICQSGLPAENFFNTSGMLYREKNLKAVLPGLTQQEKIRLLAEDGMLVKRPLLIGEGFVLAGFRQGQWEEALAK</sequence>
<comment type="similarity">
    <text evidence="1">Belongs to the ArsC family.</text>
</comment>
<dbReference type="InterPro" id="IPR036249">
    <property type="entry name" value="Thioredoxin-like_sf"/>
</dbReference>
<organism evidence="2 3">
    <name type="scientific">[Clostridium] leptum DSM 753</name>
    <dbReference type="NCBI Taxonomy" id="428125"/>
    <lineage>
        <taxon>Bacteria</taxon>
        <taxon>Bacillati</taxon>
        <taxon>Bacillota</taxon>
        <taxon>Clostridia</taxon>
        <taxon>Eubacteriales</taxon>
        <taxon>Oscillospiraceae</taxon>
        <taxon>Oscillospiraceae incertae sedis</taxon>
    </lineage>
</organism>
<dbReference type="InterPro" id="IPR006504">
    <property type="entry name" value="Tscrpt_reg_Spx/MgsR"/>
</dbReference>
<reference evidence="2 3" key="2">
    <citation type="submission" date="2007-08" db="EMBL/GenBank/DDBJ databases">
        <authorList>
            <person name="Fulton L."/>
            <person name="Clifton S."/>
            <person name="Fulton B."/>
            <person name="Xu J."/>
            <person name="Minx P."/>
            <person name="Pepin K.H."/>
            <person name="Johnson M."/>
            <person name="Thiruvilangam P."/>
            <person name="Bhonagiri V."/>
            <person name="Nash W.E."/>
            <person name="Wang C."/>
            <person name="Mardis E.R."/>
            <person name="Wilson R.K."/>
        </authorList>
    </citation>
    <scope>NUCLEOTIDE SEQUENCE [LARGE SCALE GENOMIC DNA]</scope>
    <source>
        <strain evidence="2 3">DSM 753</strain>
    </source>
</reference>
<dbReference type="InterPro" id="IPR006660">
    <property type="entry name" value="Arsenate_reductase-like"/>
</dbReference>
<dbReference type="CDD" id="cd03036">
    <property type="entry name" value="ArsC_like"/>
    <property type="match status" value="1"/>
</dbReference>
<evidence type="ECO:0000313" key="3">
    <source>
        <dbReference type="Proteomes" id="UP000003490"/>
    </source>
</evidence>
<comment type="caution">
    <text evidence="2">The sequence shown here is derived from an EMBL/GenBank/DDBJ whole genome shotgun (WGS) entry which is preliminary data.</text>
</comment>
<dbReference type="Gene3D" id="3.40.30.10">
    <property type="entry name" value="Glutaredoxin"/>
    <property type="match status" value="1"/>
</dbReference>
<dbReference type="Proteomes" id="UP000003490">
    <property type="component" value="Unassembled WGS sequence"/>
</dbReference>
<proteinExistence type="inferred from homology"/>
<dbReference type="PROSITE" id="PS51353">
    <property type="entry name" value="ARSC"/>
    <property type="match status" value="1"/>
</dbReference>
<dbReference type="EMBL" id="ABCB02000021">
    <property type="protein sequence ID" value="EDO59584.1"/>
    <property type="molecule type" value="Genomic_DNA"/>
</dbReference>
<reference evidence="2 3" key="1">
    <citation type="submission" date="2007-08" db="EMBL/GenBank/DDBJ databases">
        <title>Draft genome sequence of Clostridium leptum (DSM 753).</title>
        <authorList>
            <person name="Sudarsanam P."/>
            <person name="Ley R."/>
            <person name="Guruge J."/>
            <person name="Turnbaugh P.J."/>
            <person name="Mahowald M."/>
            <person name="Liep D."/>
            <person name="Gordon J."/>
        </authorList>
    </citation>
    <scope>NUCLEOTIDE SEQUENCE [LARGE SCALE GENOMIC DNA]</scope>
    <source>
        <strain evidence="2 3">DSM 753</strain>
    </source>
</reference>